<keyword evidence="1" id="KW-0472">Membrane</keyword>
<feature type="transmembrane region" description="Helical" evidence="1">
    <location>
        <begin position="35"/>
        <end position="58"/>
    </location>
</feature>
<dbReference type="AlphaFoldDB" id="A0A918PK19"/>
<reference evidence="2" key="1">
    <citation type="journal article" date="2014" name="Int. J. Syst. Evol. Microbiol.">
        <title>Complete genome sequence of Corynebacterium casei LMG S-19264T (=DSM 44701T), isolated from a smear-ripened cheese.</title>
        <authorList>
            <consortium name="US DOE Joint Genome Institute (JGI-PGF)"/>
            <person name="Walter F."/>
            <person name="Albersmeier A."/>
            <person name="Kalinowski J."/>
            <person name="Ruckert C."/>
        </authorList>
    </citation>
    <scope>NUCLEOTIDE SEQUENCE</scope>
    <source>
        <strain evidence="2">KCTC 32255</strain>
    </source>
</reference>
<organism evidence="2 3">
    <name type="scientific">Novosphingobium colocasiae</name>
    <dbReference type="NCBI Taxonomy" id="1256513"/>
    <lineage>
        <taxon>Bacteria</taxon>
        <taxon>Pseudomonadati</taxon>
        <taxon>Pseudomonadota</taxon>
        <taxon>Alphaproteobacteria</taxon>
        <taxon>Sphingomonadales</taxon>
        <taxon>Sphingomonadaceae</taxon>
        <taxon>Novosphingobium</taxon>
    </lineage>
</organism>
<keyword evidence="1" id="KW-1133">Transmembrane helix</keyword>
<keyword evidence="3" id="KW-1185">Reference proteome</keyword>
<dbReference type="Proteomes" id="UP000648075">
    <property type="component" value="Unassembled WGS sequence"/>
</dbReference>
<evidence type="ECO:0000256" key="1">
    <source>
        <dbReference type="SAM" id="Phobius"/>
    </source>
</evidence>
<sequence length="59" mass="6773">MYYDHHSFAAAAPPYRAYDALPELEWIARKRPRDVLNGMVFAVGFSAVCWIALAAWWLS</sequence>
<evidence type="ECO:0000313" key="2">
    <source>
        <dbReference type="EMBL" id="GGZ13663.1"/>
    </source>
</evidence>
<keyword evidence="1" id="KW-0812">Transmembrane</keyword>
<comment type="caution">
    <text evidence="2">The sequence shown here is derived from an EMBL/GenBank/DDBJ whole genome shotgun (WGS) entry which is preliminary data.</text>
</comment>
<accession>A0A918PK19</accession>
<dbReference type="RefSeq" id="WP_189622192.1">
    <property type="nucleotide sequence ID" value="NZ_BMZA01000016.1"/>
</dbReference>
<reference evidence="2" key="2">
    <citation type="submission" date="2020-09" db="EMBL/GenBank/DDBJ databases">
        <authorList>
            <person name="Sun Q."/>
            <person name="Kim S."/>
        </authorList>
    </citation>
    <scope>NUCLEOTIDE SEQUENCE</scope>
    <source>
        <strain evidence="2">KCTC 32255</strain>
    </source>
</reference>
<name>A0A918PK19_9SPHN</name>
<protein>
    <submittedName>
        <fullName evidence="2">Uncharacterized protein</fullName>
    </submittedName>
</protein>
<dbReference type="EMBL" id="BMZA01000016">
    <property type="protein sequence ID" value="GGZ13663.1"/>
    <property type="molecule type" value="Genomic_DNA"/>
</dbReference>
<proteinExistence type="predicted"/>
<gene>
    <name evidence="2" type="ORF">GCM10011614_30890</name>
</gene>
<evidence type="ECO:0000313" key="3">
    <source>
        <dbReference type="Proteomes" id="UP000648075"/>
    </source>
</evidence>